<feature type="compositionally biased region" description="Acidic residues" evidence="1">
    <location>
        <begin position="179"/>
        <end position="196"/>
    </location>
</feature>
<organism evidence="2 3">
    <name type="scientific">Lentinula guzmanii</name>
    <dbReference type="NCBI Taxonomy" id="2804957"/>
    <lineage>
        <taxon>Eukaryota</taxon>
        <taxon>Fungi</taxon>
        <taxon>Dikarya</taxon>
        <taxon>Basidiomycota</taxon>
        <taxon>Agaricomycotina</taxon>
        <taxon>Agaricomycetes</taxon>
        <taxon>Agaricomycetidae</taxon>
        <taxon>Agaricales</taxon>
        <taxon>Marasmiineae</taxon>
        <taxon>Omphalotaceae</taxon>
        <taxon>Lentinula</taxon>
    </lineage>
</organism>
<evidence type="ECO:0000313" key="2">
    <source>
        <dbReference type="EMBL" id="KAJ3713257.1"/>
    </source>
</evidence>
<gene>
    <name evidence="2" type="ORF">DFJ43DRAFT_1161169</name>
</gene>
<dbReference type="EMBL" id="JANVFO010000100">
    <property type="protein sequence ID" value="KAJ3713257.1"/>
    <property type="molecule type" value="Genomic_DNA"/>
</dbReference>
<proteinExistence type="predicted"/>
<accession>A0AA38MQP2</accession>
<evidence type="ECO:0000256" key="1">
    <source>
        <dbReference type="SAM" id="MobiDB-lite"/>
    </source>
</evidence>
<dbReference type="AlphaFoldDB" id="A0AA38MQP2"/>
<keyword evidence="3" id="KW-1185">Reference proteome</keyword>
<comment type="caution">
    <text evidence="2">The sequence shown here is derived from an EMBL/GenBank/DDBJ whole genome shotgun (WGS) entry which is preliminary data.</text>
</comment>
<protein>
    <submittedName>
        <fullName evidence="2">Uncharacterized protein</fullName>
    </submittedName>
</protein>
<reference evidence="2" key="2">
    <citation type="journal article" date="2023" name="Proc. Natl. Acad. Sci. U.S.A.">
        <title>A global phylogenomic analysis of the shiitake genus Lentinula.</title>
        <authorList>
            <person name="Sierra-Patev S."/>
            <person name="Min B."/>
            <person name="Naranjo-Ortiz M."/>
            <person name="Looney B."/>
            <person name="Konkel Z."/>
            <person name="Slot J.C."/>
            <person name="Sakamoto Y."/>
            <person name="Steenwyk J.L."/>
            <person name="Rokas A."/>
            <person name="Carro J."/>
            <person name="Camarero S."/>
            <person name="Ferreira P."/>
            <person name="Molpeceres G."/>
            <person name="Ruiz-Duenas F.J."/>
            <person name="Serrano A."/>
            <person name="Henrissat B."/>
            <person name="Drula E."/>
            <person name="Hughes K.W."/>
            <person name="Mata J.L."/>
            <person name="Ishikawa N.K."/>
            <person name="Vargas-Isla R."/>
            <person name="Ushijima S."/>
            <person name="Smith C.A."/>
            <person name="Donoghue J."/>
            <person name="Ahrendt S."/>
            <person name="Andreopoulos W."/>
            <person name="He G."/>
            <person name="LaButti K."/>
            <person name="Lipzen A."/>
            <person name="Ng V."/>
            <person name="Riley R."/>
            <person name="Sandor L."/>
            <person name="Barry K."/>
            <person name="Martinez A.T."/>
            <person name="Xiao Y."/>
            <person name="Gibbons J.G."/>
            <person name="Terashima K."/>
            <person name="Grigoriev I.V."/>
            <person name="Hibbett D."/>
        </authorList>
    </citation>
    <scope>NUCLEOTIDE SEQUENCE</scope>
    <source>
        <strain evidence="2">ET3784</strain>
    </source>
</reference>
<reference evidence="2" key="1">
    <citation type="submission" date="2022-08" db="EMBL/GenBank/DDBJ databases">
        <authorList>
            <consortium name="DOE Joint Genome Institute"/>
            <person name="Min B."/>
            <person name="Sierra-Patev S."/>
            <person name="Naranjo-Ortiz M."/>
            <person name="Looney B."/>
            <person name="Konkel Z."/>
            <person name="Slot J.C."/>
            <person name="Sakamoto Y."/>
            <person name="Steenwyk J.L."/>
            <person name="Rokas A."/>
            <person name="Carro J."/>
            <person name="Camarero S."/>
            <person name="Ferreira P."/>
            <person name="Molpeceres G."/>
            <person name="Ruiz-duenas F.J."/>
            <person name="Serrano A."/>
            <person name="Henrissat B."/>
            <person name="Drula E."/>
            <person name="Hughes K.W."/>
            <person name="Mata J.L."/>
            <person name="Ishikawa N.K."/>
            <person name="Vargas-Isla R."/>
            <person name="Ushijima S."/>
            <person name="Smith C.A."/>
            <person name="Ahrendt S."/>
            <person name="Andreopoulos W."/>
            <person name="He G."/>
            <person name="LaButti K."/>
            <person name="Lipzen A."/>
            <person name="Ng V."/>
            <person name="Riley R."/>
            <person name="Sandor L."/>
            <person name="Barry K."/>
            <person name="Martinez A.T."/>
            <person name="Xiao Y."/>
            <person name="Gibbons J.G."/>
            <person name="Terashima K."/>
            <person name="Hibbett D.S."/>
            <person name="Grigoriev I.V."/>
        </authorList>
    </citation>
    <scope>NUCLEOTIDE SEQUENCE</scope>
    <source>
        <strain evidence="2">ET3784</strain>
    </source>
</reference>
<name>A0AA38MQP2_9AGAR</name>
<evidence type="ECO:0000313" key="3">
    <source>
        <dbReference type="Proteomes" id="UP001176059"/>
    </source>
</evidence>
<feature type="region of interest" description="Disordered" evidence="1">
    <location>
        <begin position="160"/>
        <end position="196"/>
    </location>
</feature>
<dbReference type="Proteomes" id="UP001176059">
    <property type="component" value="Unassembled WGS sequence"/>
</dbReference>
<sequence length="308" mass="34358">MVLTYNIPKVESCDLNELLWPDFLHFVEDLAPETPVGRCQMCWQILNAEKPDLIFPGLTVPSTPGLLHLEYRTSSLERAFNKLSIIHLSIYKLYISPLSLKYSGFPRLQTTSPTSCHICVPSAVKASGEAKIEVHTFAPKDNARRQYYRQPVLRDCADTAHTSFSANPGSAELDQKDADMDDEASIASDEEELGEEIENKENEALFAKSVDSATRALLDGDDLEEILPNPDLVYDAEGESMTMRKRELISGIQPPGNFTGMNQQFAHIGSRLLITEMMMVMESISHLAALIGKCGPLGQQRRRFPRSP</sequence>